<dbReference type="Pfam" id="PF00071">
    <property type="entry name" value="Ras"/>
    <property type="match status" value="1"/>
</dbReference>
<dbReference type="PROSITE" id="PS51420">
    <property type="entry name" value="RHO"/>
    <property type="match status" value="1"/>
</dbReference>
<dbReference type="InterPro" id="IPR001806">
    <property type="entry name" value="Small_GTPase"/>
</dbReference>
<evidence type="ECO:0000256" key="10">
    <source>
        <dbReference type="ARBA" id="ARBA00023289"/>
    </source>
</evidence>
<evidence type="ECO:0000313" key="13">
    <source>
        <dbReference type="EMBL" id="CDO52762.1"/>
    </source>
</evidence>
<dbReference type="PRINTS" id="PR00449">
    <property type="entry name" value="RASTRNSFRMNG"/>
</dbReference>
<dbReference type="OrthoDB" id="9989112at2759"/>
<dbReference type="GO" id="GO:0005886">
    <property type="term" value="C:plasma membrane"/>
    <property type="evidence" value="ECO:0007669"/>
    <property type="project" value="UniProtKB-SubCell"/>
</dbReference>
<dbReference type="SMART" id="SM00174">
    <property type="entry name" value="RHO"/>
    <property type="match status" value="1"/>
</dbReference>
<dbReference type="CDD" id="cd01867">
    <property type="entry name" value="Rab8_Rab10_Rab13_like"/>
    <property type="match status" value="1"/>
</dbReference>
<evidence type="ECO:0000256" key="4">
    <source>
        <dbReference type="ARBA" id="ARBA00022475"/>
    </source>
</evidence>
<evidence type="ECO:0000256" key="1">
    <source>
        <dbReference type="ARBA" id="ARBA00004342"/>
    </source>
</evidence>
<keyword evidence="8" id="KW-0472">Membrane</keyword>
<dbReference type="GO" id="GO:0015031">
    <property type="term" value="P:protein transport"/>
    <property type="evidence" value="ECO:0007669"/>
    <property type="project" value="UniProtKB-KW"/>
</dbReference>
<evidence type="ECO:0000313" key="15">
    <source>
        <dbReference type="Proteomes" id="UP000242525"/>
    </source>
</evidence>
<comment type="subcellular location">
    <subcellularLocation>
        <location evidence="1">Cell membrane</location>
        <topology evidence="1">Lipid-anchor</topology>
        <orientation evidence="1">Cytoplasmic side</orientation>
    </subcellularLocation>
</comment>
<reference evidence="14" key="2">
    <citation type="journal article" date="2020" name="Front. Microbiol.">
        <title>Phenotypic and Genetic Characterization of the Cheese Ripening Yeast Geotrichum candidum.</title>
        <authorList>
            <person name="Perkins V."/>
            <person name="Vignola S."/>
            <person name="Lessard M.H."/>
            <person name="Plante P.L."/>
            <person name="Corbeil J."/>
            <person name="Dugat-Bony E."/>
            <person name="Frenette M."/>
            <person name="Labrie S."/>
        </authorList>
    </citation>
    <scope>NUCLEOTIDE SEQUENCE</scope>
    <source>
        <strain evidence="14">LMA-70</strain>
    </source>
</reference>
<dbReference type="SMART" id="SM00173">
    <property type="entry name" value="RAS"/>
    <property type="match status" value="1"/>
</dbReference>
<name>A0A0J9X6L2_GEOCN</name>
<dbReference type="InterPro" id="IPR050305">
    <property type="entry name" value="Small_GTPase_Rab"/>
</dbReference>
<dbReference type="STRING" id="1173061.A0A0J9X6L2"/>
<reference evidence="13 15" key="1">
    <citation type="submission" date="2014-03" db="EMBL/GenBank/DDBJ databases">
        <authorList>
            <person name="Casaregola S."/>
        </authorList>
    </citation>
    <scope>NUCLEOTIDE SEQUENCE [LARGE SCALE GENOMIC DNA]</scope>
    <source>
        <strain evidence="13 15">CLIB 918</strain>
    </source>
</reference>
<dbReference type="PROSITE" id="PS51419">
    <property type="entry name" value="RAB"/>
    <property type="match status" value="1"/>
</dbReference>
<evidence type="ECO:0000256" key="5">
    <source>
        <dbReference type="ARBA" id="ARBA00022741"/>
    </source>
</evidence>
<evidence type="ECO:0000256" key="2">
    <source>
        <dbReference type="ARBA" id="ARBA00006270"/>
    </source>
</evidence>
<evidence type="ECO:0000256" key="11">
    <source>
        <dbReference type="ARBA" id="ARBA00025673"/>
    </source>
</evidence>
<dbReference type="NCBIfam" id="TIGR00231">
    <property type="entry name" value="small_GTP"/>
    <property type="match status" value="1"/>
</dbReference>
<keyword evidence="6" id="KW-0653">Protein transport</keyword>
<comment type="caution">
    <text evidence="13">The sequence shown here is derived from an EMBL/GenBank/DDBJ whole genome shotgun (WGS) entry which is preliminary data.</text>
</comment>
<accession>A0A0J9X6L2</accession>
<dbReference type="GO" id="GO:0003924">
    <property type="term" value="F:GTPase activity"/>
    <property type="evidence" value="ECO:0007669"/>
    <property type="project" value="InterPro"/>
</dbReference>
<feature type="compositionally biased region" description="Low complexity" evidence="12">
    <location>
        <begin position="182"/>
        <end position="192"/>
    </location>
</feature>
<keyword evidence="3" id="KW-0813">Transport</keyword>
<dbReference type="Proteomes" id="UP000750522">
    <property type="component" value="Unassembled WGS sequence"/>
</dbReference>
<dbReference type="InterPro" id="IPR027417">
    <property type="entry name" value="P-loop_NTPase"/>
</dbReference>
<dbReference type="Proteomes" id="UP000242525">
    <property type="component" value="Unassembled WGS sequence"/>
</dbReference>
<reference evidence="14" key="3">
    <citation type="submission" date="2020-01" db="EMBL/GenBank/DDBJ databases">
        <authorList>
            <person name="Perkins V."/>
            <person name="Lessard M.-H."/>
            <person name="Dugat-Bony E."/>
            <person name="Frenette M."/>
            <person name="Labrie S."/>
        </authorList>
    </citation>
    <scope>NUCLEOTIDE SEQUENCE</scope>
    <source>
        <strain evidence="14">LMA-70</strain>
    </source>
</reference>
<evidence type="ECO:0000256" key="6">
    <source>
        <dbReference type="ARBA" id="ARBA00022927"/>
    </source>
</evidence>
<evidence type="ECO:0000256" key="3">
    <source>
        <dbReference type="ARBA" id="ARBA00022448"/>
    </source>
</evidence>
<dbReference type="EMBL" id="CCBN010000003">
    <property type="protein sequence ID" value="CDO52762.1"/>
    <property type="molecule type" value="Genomic_DNA"/>
</dbReference>
<proteinExistence type="inferred from homology"/>
<organism evidence="13 15">
    <name type="scientific">Geotrichum candidum</name>
    <name type="common">Oospora lactis</name>
    <name type="synonym">Dipodascus geotrichum</name>
    <dbReference type="NCBI Taxonomy" id="1173061"/>
    <lineage>
        <taxon>Eukaryota</taxon>
        <taxon>Fungi</taxon>
        <taxon>Dikarya</taxon>
        <taxon>Ascomycota</taxon>
        <taxon>Saccharomycotina</taxon>
        <taxon>Dipodascomycetes</taxon>
        <taxon>Dipodascales</taxon>
        <taxon>Dipodascaceae</taxon>
        <taxon>Geotrichum</taxon>
    </lineage>
</organism>
<dbReference type="GO" id="GO:0005525">
    <property type="term" value="F:GTP binding"/>
    <property type="evidence" value="ECO:0007669"/>
    <property type="project" value="UniProtKB-KW"/>
</dbReference>
<evidence type="ECO:0000313" key="14">
    <source>
        <dbReference type="EMBL" id="KAF5099428.1"/>
    </source>
</evidence>
<dbReference type="FunFam" id="3.40.50.300:FF:000363">
    <property type="entry name" value="Secretion related GTPase srgA"/>
    <property type="match status" value="1"/>
</dbReference>
<evidence type="ECO:0000256" key="7">
    <source>
        <dbReference type="ARBA" id="ARBA00023134"/>
    </source>
</evidence>
<dbReference type="PROSITE" id="PS51421">
    <property type="entry name" value="RAS"/>
    <property type="match status" value="1"/>
</dbReference>
<feature type="region of interest" description="Disordered" evidence="12">
    <location>
        <begin position="182"/>
        <end position="205"/>
    </location>
</feature>
<dbReference type="AlphaFoldDB" id="A0A0J9X6L2"/>
<dbReference type="SMART" id="SM00175">
    <property type="entry name" value="RAB"/>
    <property type="match status" value="1"/>
</dbReference>
<comment type="function">
    <text evidence="11">Protein transport. Probably involved in vesicular traffic.</text>
</comment>
<keyword evidence="9" id="KW-0449">Lipoprotein</keyword>
<protein>
    <submittedName>
        <fullName evidence="13">Similar to Saccharomyces cerevisiae YFL005W SEC4 Rab family GTPase essential for vesicle-mediated exocytic secretion and autophagy</fullName>
    </submittedName>
</protein>
<comment type="similarity">
    <text evidence="2">Belongs to the small GTPase superfamily. Rab family.</text>
</comment>
<evidence type="ECO:0000256" key="9">
    <source>
        <dbReference type="ARBA" id="ARBA00023288"/>
    </source>
</evidence>
<dbReference type="EMBL" id="QQZK01000059">
    <property type="protein sequence ID" value="KAF5099428.1"/>
    <property type="molecule type" value="Genomic_DNA"/>
</dbReference>
<keyword evidence="4" id="KW-1003">Cell membrane</keyword>
<dbReference type="Gene3D" id="3.40.50.300">
    <property type="entry name" value="P-loop containing nucleotide triphosphate hydrolases"/>
    <property type="match status" value="1"/>
</dbReference>
<sequence>MATTRSYDLLVKLLLIGDSGVGKSCLLLRFCDDQFTPSFITTIGIDFKIRTIDLDGKKVKLQVWDTAGQERFKTITTAYYRGAMGILLVYDVCDEKSFNNIQSWYANVQQHASENVVMILVGNKSDMTDRRVISTEQGQKLADELGIPFIEASAKTNENVEESFFSLSRRVKENIYSENSASASNAGSTVNVGSGGAGGSNSKCC</sequence>
<keyword evidence="7" id="KW-0342">GTP-binding</keyword>
<dbReference type="SMART" id="SM00176">
    <property type="entry name" value="RAN"/>
    <property type="match status" value="1"/>
</dbReference>
<keyword evidence="5" id="KW-0547">Nucleotide-binding</keyword>
<dbReference type="PANTHER" id="PTHR47980">
    <property type="entry name" value="LD44762P"/>
    <property type="match status" value="1"/>
</dbReference>
<evidence type="ECO:0000256" key="8">
    <source>
        <dbReference type="ARBA" id="ARBA00023136"/>
    </source>
</evidence>
<dbReference type="InterPro" id="IPR005225">
    <property type="entry name" value="Small_GTP-bd"/>
</dbReference>
<evidence type="ECO:0000256" key="12">
    <source>
        <dbReference type="SAM" id="MobiDB-lite"/>
    </source>
</evidence>
<keyword evidence="15" id="KW-1185">Reference proteome</keyword>
<gene>
    <name evidence="13" type="ORF">BN980_GECA03s07303g</name>
    <name evidence="14" type="ORF">DV451_002961</name>
</gene>
<keyword evidence="10" id="KW-0636">Prenylation</keyword>
<dbReference type="SUPFAM" id="SSF52540">
    <property type="entry name" value="P-loop containing nucleoside triphosphate hydrolases"/>
    <property type="match status" value="1"/>
</dbReference>